<dbReference type="InterPro" id="IPR036388">
    <property type="entry name" value="WH-like_DNA-bd_sf"/>
</dbReference>
<name>A0A2R6AXJ7_9ARCH</name>
<accession>A0A2R6AXJ7</accession>
<proteinExistence type="predicted"/>
<dbReference type="Gene3D" id="1.10.10.10">
    <property type="entry name" value="Winged helix-like DNA-binding domain superfamily/Winged helix DNA-binding domain"/>
    <property type="match status" value="1"/>
</dbReference>
<gene>
    <name evidence="3" type="ORF">B9Q08_03470</name>
</gene>
<protein>
    <recommendedName>
        <fullName evidence="2">ArnR1-like winged helix-turn-helix domain-containing protein</fullName>
    </recommendedName>
</protein>
<organism evidence="3 4">
    <name type="scientific">Candidatus Marsarchaeota G2 archaeon ECH_B_SAG-M15</name>
    <dbReference type="NCBI Taxonomy" id="1978162"/>
    <lineage>
        <taxon>Archaea</taxon>
        <taxon>Candidatus Marsarchaeota</taxon>
        <taxon>Candidatus Marsarchaeota group 2</taxon>
    </lineage>
</organism>
<dbReference type="SUPFAM" id="SSF46785">
    <property type="entry name" value="Winged helix' DNA-binding domain"/>
    <property type="match status" value="1"/>
</dbReference>
<comment type="caution">
    <text evidence="3">The sequence shown here is derived from an EMBL/GenBank/DDBJ whole genome shotgun (WGS) entry which is preliminary data.</text>
</comment>
<dbReference type="Pfam" id="PF14947">
    <property type="entry name" value="HTH_45"/>
    <property type="match status" value="1"/>
</dbReference>
<reference evidence="3 4" key="1">
    <citation type="submission" date="2017-04" db="EMBL/GenBank/DDBJ databases">
        <title>Novel microbial lineages endemic to geothermal iron-oxide mats fill important gaps in the evolutionary history of Archaea.</title>
        <authorList>
            <person name="Jay Z.J."/>
            <person name="Beam J.P."/>
            <person name="Dlakic M."/>
            <person name="Rusch D.B."/>
            <person name="Kozubal M.A."/>
            <person name="Inskeep W.P."/>
        </authorList>
    </citation>
    <scope>NUCLEOTIDE SEQUENCE [LARGE SCALE GENOMIC DNA]</scope>
    <source>
        <strain evidence="3">ECH_B_SAG-M15</strain>
    </source>
</reference>
<evidence type="ECO:0000259" key="2">
    <source>
        <dbReference type="Pfam" id="PF14947"/>
    </source>
</evidence>
<dbReference type="InterPro" id="IPR036390">
    <property type="entry name" value="WH_DNA-bd_sf"/>
</dbReference>
<feature type="coiled-coil region" evidence="1">
    <location>
        <begin position="87"/>
        <end position="114"/>
    </location>
</feature>
<sequence>MIGKIENNELDINAILPQMEDPKKRNSATILCDVIKASYNGARKTHIMYRSNLNPTILEKYLKFCLEHGLIEKEGIGYRATSKGAELVRHIEEINSLKKNIETITRQAHRLIDTKNMNLK</sequence>
<evidence type="ECO:0000313" key="3">
    <source>
        <dbReference type="EMBL" id="PSN91119.1"/>
    </source>
</evidence>
<evidence type="ECO:0000256" key="1">
    <source>
        <dbReference type="SAM" id="Coils"/>
    </source>
</evidence>
<dbReference type="InterPro" id="IPR038723">
    <property type="entry name" value="ArnR1-like_HTH"/>
</dbReference>
<evidence type="ECO:0000313" key="4">
    <source>
        <dbReference type="Proteomes" id="UP000240490"/>
    </source>
</evidence>
<dbReference type="Proteomes" id="UP000240490">
    <property type="component" value="Unassembled WGS sequence"/>
</dbReference>
<dbReference type="EMBL" id="NEXJ01000056">
    <property type="protein sequence ID" value="PSN91119.1"/>
    <property type="molecule type" value="Genomic_DNA"/>
</dbReference>
<keyword evidence="1" id="KW-0175">Coiled coil</keyword>
<dbReference type="AlphaFoldDB" id="A0A2R6AXJ7"/>
<feature type="domain" description="ArnR1-like winged helix-turn-helix" evidence="2">
    <location>
        <begin position="24"/>
        <end position="99"/>
    </location>
</feature>